<keyword evidence="3" id="KW-1185">Reference proteome</keyword>
<reference evidence="2 3" key="1">
    <citation type="submission" date="2019-11" db="EMBL/GenBank/DDBJ databases">
        <authorList>
            <person name="Cao P."/>
        </authorList>
    </citation>
    <scope>NUCLEOTIDE SEQUENCE [LARGE SCALE GENOMIC DNA]</scope>
    <source>
        <strain evidence="2 3">NEAU-AAG5</strain>
    </source>
</reference>
<evidence type="ECO:0000256" key="1">
    <source>
        <dbReference type="SAM" id="MobiDB-lite"/>
    </source>
</evidence>
<dbReference type="EMBL" id="WOFH01000014">
    <property type="protein sequence ID" value="MUN41374.1"/>
    <property type="molecule type" value="Genomic_DNA"/>
</dbReference>
<dbReference type="Proteomes" id="UP000432015">
    <property type="component" value="Unassembled WGS sequence"/>
</dbReference>
<protein>
    <submittedName>
        <fullName evidence="2">Uncharacterized protein</fullName>
    </submittedName>
</protein>
<proteinExistence type="predicted"/>
<feature type="compositionally biased region" description="Pro residues" evidence="1">
    <location>
        <begin position="12"/>
        <end position="24"/>
    </location>
</feature>
<comment type="caution">
    <text evidence="2">The sequence shown here is derived from an EMBL/GenBank/DDBJ whole genome shotgun (WGS) entry which is preliminary data.</text>
</comment>
<dbReference type="AlphaFoldDB" id="A0A7K1LAC8"/>
<evidence type="ECO:0000313" key="3">
    <source>
        <dbReference type="Proteomes" id="UP000432015"/>
    </source>
</evidence>
<dbReference type="RefSeq" id="WP_156220546.1">
    <property type="nucleotide sequence ID" value="NZ_WOFH01000014.1"/>
</dbReference>
<organism evidence="2 3">
    <name type="scientific">Actinomadura litoris</name>
    <dbReference type="NCBI Taxonomy" id="2678616"/>
    <lineage>
        <taxon>Bacteria</taxon>
        <taxon>Bacillati</taxon>
        <taxon>Actinomycetota</taxon>
        <taxon>Actinomycetes</taxon>
        <taxon>Streptosporangiales</taxon>
        <taxon>Thermomonosporaceae</taxon>
        <taxon>Actinomadura</taxon>
    </lineage>
</organism>
<name>A0A7K1LAC8_9ACTN</name>
<evidence type="ECO:0000313" key="2">
    <source>
        <dbReference type="EMBL" id="MUN41374.1"/>
    </source>
</evidence>
<feature type="region of interest" description="Disordered" evidence="1">
    <location>
        <begin position="1"/>
        <end position="27"/>
    </location>
</feature>
<gene>
    <name evidence="2" type="ORF">GNZ18_32990</name>
</gene>
<sequence>MPNPWTSIWFNPPTPPAPERPPVPDTDKYVKINDRYVRRGDNEGFIIIDSETHDIVGAAVAEEDDPGWWRCHIRGKPDRKFVPLDHPDPARDIAWRLTR</sequence>
<accession>A0A7K1LAC8</accession>